<feature type="domain" description="Reverse transcriptase zinc-binding" evidence="1">
    <location>
        <begin position="95"/>
        <end position="190"/>
    </location>
</feature>
<dbReference type="InterPro" id="IPR026960">
    <property type="entry name" value="RVT-Znf"/>
</dbReference>
<dbReference type="EMBL" id="AGNK02005801">
    <property type="status" value="NOT_ANNOTATED_CDS"/>
    <property type="molecule type" value="Genomic_DNA"/>
</dbReference>
<dbReference type="Pfam" id="PF13966">
    <property type="entry name" value="zf-RVT"/>
    <property type="match status" value="1"/>
</dbReference>
<name>K4ALP5_SETIT</name>
<dbReference type="eggNOG" id="KOG1075">
    <property type="taxonomic scope" value="Eukaryota"/>
</dbReference>
<dbReference type="Proteomes" id="UP000004995">
    <property type="component" value="Unassembled WGS sequence"/>
</dbReference>
<proteinExistence type="predicted"/>
<dbReference type="HOGENOM" id="CLU_000680_14_1_1"/>
<dbReference type="AlphaFoldDB" id="K4ALP5"/>
<sequence>MLYPVMPIQFSSTVMTTPGDETDGKLRPRIPVGAEFGMGNEKGIQSSLEHICIHTPFVTPCYKLEPSSTGNKKVVPRTGRRTDCLNQYKPLGGIFSVRSAYRLAVHEFTKEQNVGSSSNQGVGDRKIWASIWTTTVPQKIKIFAWRLARDALATMENRKRRNLEVDSSCRLCGLEEEDAFHAVISCTKVRALPQALRKSWEIAPEQKFMKSGPEWLLLLLTDLSLEERAQTLFLLWHAWRVRNDAVHGKGDCSISGSVRFLVNYWETLLQIRRDKETDIKGKGPKLDVWKRKSNGSDRHSVASKKSSWSPPPVDWVKLIVDGSFCEQTGEASLGVVIGDHDAHVLLSSWRILPEWIKKPTIIESDCSNVVAHLKSSSEDRSRWHFLHEEVKGALRLLLV</sequence>
<reference evidence="3" key="1">
    <citation type="journal article" date="2012" name="Nat. Biotechnol.">
        <title>Reference genome sequence of the model plant Setaria.</title>
        <authorList>
            <person name="Bennetzen J.L."/>
            <person name="Schmutz J."/>
            <person name="Wang H."/>
            <person name="Percifield R."/>
            <person name="Hawkins J."/>
            <person name="Pontaroli A.C."/>
            <person name="Estep M."/>
            <person name="Feng L."/>
            <person name="Vaughn J.N."/>
            <person name="Grimwood J."/>
            <person name="Jenkins J."/>
            <person name="Barry K."/>
            <person name="Lindquist E."/>
            <person name="Hellsten U."/>
            <person name="Deshpande S."/>
            <person name="Wang X."/>
            <person name="Wu X."/>
            <person name="Mitros T."/>
            <person name="Triplett J."/>
            <person name="Yang X."/>
            <person name="Ye C.Y."/>
            <person name="Mauro-Herrera M."/>
            <person name="Wang L."/>
            <person name="Li P."/>
            <person name="Sharma M."/>
            <person name="Sharma R."/>
            <person name="Ronald P.C."/>
            <person name="Panaud O."/>
            <person name="Kellogg E.A."/>
            <person name="Brutnell T.P."/>
            <person name="Doust A.N."/>
            <person name="Tuskan G.A."/>
            <person name="Rokhsar D."/>
            <person name="Devos K.M."/>
        </authorList>
    </citation>
    <scope>NUCLEOTIDE SEQUENCE [LARGE SCALE GENOMIC DNA]</scope>
    <source>
        <strain evidence="3">cv. Yugu1</strain>
    </source>
</reference>
<accession>K4ALP5</accession>
<evidence type="ECO:0000313" key="2">
    <source>
        <dbReference type="EnsemblPlants" id="KQK89759"/>
    </source>
</evidence>
<evidence type="ECO:0000313" key="3">
    <source>
        <dbReference type="Proteomes" id="UP000004995"/>
    </source>
</evidence>
<reference evidence="2" key="2">
    <citation type="submission" date="2018-08" db="UniProtKB">
        <authorList>
            <consortium name="EnsemblPlants"/>
        </authorList>
    </citation>
    <scope>IDENTIFICATION</scope>
    <source>
        <strain evidence="2">Yugu1</strain>
    </source>
</reference>
<dbReference type="STRING" id="4555.K4ALP5"/>
<dbReference type="EnsemblPlants" id="KQK89759">
    <property type="protein sequence ID" value="KQK89759"/>
    <property type="gene ID" value="SETIT_039827mg"/>
</dbReference>
<organism evidence="2 3">
    <name type="scientific">Setaria italica</name>
    <name type="common">Foxtail millet</name>
    <name type="synonym">Panicum italicum</name>
    <dbReference type="NCBI Taxonomy" id="4555"/>
    <lineage>
        <taxon>Eukaryota</taxon>
        <taxon>Viridiplantae</taxon>
        <taxon>Streptophyta</taxon>
        <taxon>Embryophyta</taxon>
        <taxon>Tracheophyta</taxon>
        <taxon>Spermatophyta</taxon>
        <taxon>Magnoliopsida</taxon>
        <taxon>Liliopsida</taxon>
        <taxon>Poales</taxon>
        <taxon>Poaceae</taxon>
        <taxon>PACMAD clade</taxon>
        <taxon>Panicoideae</taxon>
        <taxon>Panicodae</taxon>
        <taxon>Paniceae</taxon>
        <taxon>Cenchrinae</taxon>
        <taxon>Setaria</taxon>
    </lineage>
</organism>
<dbReference type="OMA" id="IFMFWRA"/>
<dbReference type="Gramene" id="KQK89759">
    <property type="protein sequence ID" value="KQK89759"/>
    <property type="gene ID" value="SETIT_039827mg"/>
</dbReference>
<dbReference type="InParanoid" id="K4ALP5"/>
<evidence type="ECO:0000259" key="1">
    <source>
        <dbReference type="Pfam" id="PF13966"/>
    </source>
</evidence>
<protein>
    <recommendedName>
        <fullName evidence="1">Reverse transcriptase zinc-binding domain-containing protein</fullName>
    </recommendedName>
</protein>
<keyword evidence="3" id="KW-1185">Reference proteome</keyword>